<name>A0A4Z1PC14_9PEZI</name>
<sequence>MLASISNFGNNAAGLEKALRLAQALSTIGGSLATTKEDQSPWLLARAQFNLSRRFFRLHKWIDHFSLASQKFNNTEEQNTLVKLLDVTKNGFLGIYFFMEMGTIKFWFYAIATSLLMTFYQLFFTSTSATCPASVIGEKNALTEKTDISTTEKTSAKEKKTPNEARGRNNKDLYRQILIDGCDLFVPGAAVGWIPIETLSVGIFMSISSVLAMGSMWPKIQAQANATAAKKKIK</sequence>
<protein>
    <submittedName>
        <fullName evidence="7">Uncharacterized protein</fullName>
    </submittedName>
</protein>
<comment type="caution">
    <text evidence="7">The sequence shown here is derived from an EMBL/GenBank/DDBJ whole genome shotgun (WGS) entry which is preliminary data.</text>
</comment>
<keyword evidence="8" id="KW-1185">Reference proteome</keyword>
<comment type="subcellular location">
    <subcellularLocation>
        <location evidence="4">Peroxisome membrane</location>
    </subcellularLocation>
</comment>
<dbReference type="PANTHER" id="PTHR12652:SF23">
    <property type="entry name" value="MICROBODY (PEROXISOME) PROLIFERATION PROTEIN PEROXIN 11B (EUROFUNG)"/>
    <property type="match status" value="1"/>
</dbReference>
<keyword evidence="6" id="KW-0812">Transmembrane</keyword>
<feature type="transmembrane region" description="Helical" evidence="6">
    <location>
        <begin position="106"/>
        <end position="124"/>
    </location>
</feature>
<evidence type="ECO:0000256" key="4">
    <source>
        <dbReference type="ARBA" id="ARBA00046271"/>
    </source>
</evidence>
<keyword evidence="2 6" id="KW-0472">Membrane</keyword>
<dbReference type="GO" id="GO:0016559">
    <property type="term" value="P:peroxisome fission"/>
    <property type="evidence" value="ECO:0007669"/>
    <property type="project" value="InterPro"/>
</dbReference>
<evidence type="ECO:0000313" key="8">
    <source>
        <dbReference type="Proteomes" id="UP000298493"/>
    </source>
</evidence>
<keyword evidence="1" id="KW-0962">Peroxisome biogenesis</keyword>
<organism evidence="7 8">
    <name type="scientific">Venturia nashicola</name>
    <dbReference type="NCBI Taxonomy" id="86259"/>
    <lineage>
        <taxon>Eukaryota</taxon>
        <taxon>Fungi</taxon>
        <taxon>Dikarya</taxon>
        <taxon>Ascomycota</taxon>
        <taxon>Pezizomycotina</taxon>
        <taxon>Dothideomycetes</taxon>
        <taxon>Pleosporomycetidae</taxon>
        <taxon>Venturiales</taxon>
        <taxon>Venturiaceae</taxon>
        <taxon>Venturia</taxon>
    </lineage>
</organism>
<dbReference type="GO" id="GO:0005778">
    <property type="term" value="C:peroxisomal membrane"/>
    <property type="evidence" value="ECO:0007669"/>
    <property type="project" value="UniProtKB-SubCell"/>
</dbReference>
<dbReference type="InterPro" id="IPR008733">
    <property type="entry name" value="PEX11"/>
</dbReference>
<dbReference type="EMBL" id="SNSC02000008">
    <property type="protein sequence ID" value="TID22361.1"/>
    <property type="molecule type" value="Genomic_DNA"/>
</dbReference>
<keyword evidence="3" id="KW-0576">Peroxisome</keyword>
<evidence type="ECO:0000256" key="2">
    <source>
        <dbReference type="ARBA" id="ARBA00023136"/>
    </source>
</evidence>
<evidence type="ECO:0000256" key="3">
    <source>
        <dbReference type="ARBA" id="ARBA00023140"/>
    </source>
</evidence>
<reference evidence="7 8" key="1">
    <citation type="submission" date="2019-04" db="EMBL/GenBank/DDBJ databases">
        <title>High contiguity whole genome sequence and gene annotation resource for two Venturia nashicola isolates.</title>
        <authorList>
            <person name="Prokchorchik M."/>
            <person name="Won K."/>
            <person name="Lee Y."/>
            <person name="Choi E.D."/>
            <person name="Segonzac C."/>
            <person name="Sohn K.H."/>
        </authorList>
    </citation>
    <scope>NUCLEOTIDE SEQUENCE [LARGE SCALE GENOMIC DNA]</scope>
    <source>
        <strain evidence="7 8">PRI2</strain>
    </source>
</reference>
<feature type="region of interest" description="Disordered" evidence="5">
    <location>
        <begin position="147"/>
        <end position="167"/>
    </location>
</feature>
<dbReference type="AlphaFoldDB" id="A0A4Z1PC14"/>
<dbReference type="Proteomes" id="UP000298493">
    <property type="component" value="Unassembled WGS sequence"/>
</dbReference>
<proteinExistence type="predicted"/>
<evidence type="ECO:0000256" key="1">
    <source>
        <dbReference type="ARBA" id="ARBA00022593"/>
    </source>
</evidence>
<accession>A0A4Z1PC14</accession>
<dbReference type="PANTHER" id="PTHR12652">
    <property type="entry name" value="PEROXISOMAL BIOGENESIS FACTOR 11"/>
    <property type="match status" value="1"/>
</dbReference>
<evidence type="ECO:0000256" key="5">
    <source>
        <dbReference type="SAM" id="MobiDB-lite"/>
    </source>
</evidence>
<dbReference type="Pfam" id="PF05648">
    <property type="entry name" value="PEX11"/>
    <property type="match status" value="2"/>
</dbReference>
<dbReference type="STRING" id="86259.A0A4Z1PC14"/>
<keyword evidence="6" id="KW-1133">Transmembrane helix</keyword>
<evidence type="ECO:0000256" key="6">
    <source>
        <dbReference type="SAM" id="Phobius"/>
    </source>
</evidence>
<evidence type="ECO:0000313" key="7">
    <source>
        <dbReference type="EMBL" id="TID22361.1"/>
    </source>
</evidence>
<gene>
    <name evidence="7" type="ORF">E6O75_ATG11155</name>
</gene>
<feature type="compositionally biased region" description="Basic and acidic residues" evidence="5">
    <location>
        <begin position="154"/>
        <end position="167"/>
    </location>
</feature>
<dbReference type="OrthoDB" id="3636394at2759"/>